<protein>
    <submittedName>
        <fullName evidence="1">Aspartyl/glutamyl-tRNA amidotransferase subunit C</fullName>
    </submittedName>
</protein>
<name>A0A7X9DJY9_UNCKA</name>
<gene>
    <name evidence="1" type="ORF">GYA27_01515</name>
</gene>
<dbReference type="Pfam" id="PF02686">
    <property type="entry name" value="GatC"/>
    <property type="match status" value="1"/>
</dbReference>
<dbReference type="InterPro" id="IPR036113">
    <property type="entry name" value="Asp/Glu-ADT_sf_sub_c"/>
</dbReference>
<dbReference type="GO" id="GO:0006450">
    <property type="term" value="P:regulation of translational fidelity"/>
    <property type="evidence" value="ECO:0007669"/>
    <property type="project" value="InterPro"/>
</dbReference>
<dbReference type="InterPro" id="IPR003837">
    <property type="entry name" value="GatC"/>
</dbReference>
<dbReference type="Gene3D" id="1.10.20.60">
    <property type="entry name" value="Glu-tRNAGln amidotransferase C subunit, N-terminal domain"/>
    <property type="match status" value="1"/>
</dbReference>
<comment type="caution">
    <text evidence="1">The sequence shown here is derived from an EMBL/GenBank/DDBJ whole genome shotgun (WGS) entry which is preliminary data.</text>
</comment>
<evidence type="ECO:0000313" key="2">
    <source>
        <dbReference type="Proteomes" id="UP000526033"/>
    </source>
</evidence>
<keyword evidence="1" id="KW-0808">Transferase</keyword>
<accession>A0A7X9DJY9</accession>
<proteinExistence type="predicted"/>
<dbReference type="SUPFAM" id="SSF141000">
    <property type="entry name" value="Glu-tRNAGln amidotransferase C subunit"/>
    <property type="match status" value="1"/>
</dbReference>
<dbReference type="GO" id="GO:0016740">
    <property type="term" value="F:transferase activity"/>
    <property type="evidence" value="ECO:0007669"/>
    <property type="project" value="UniProtKB-KW"/>
</dbReference>
<reference evidence="1 2" key="1">
    <citation type="journal article" date="2020" name="Biotechnol. Biofuels">
        <title>New insights from the biogas microbiome by comprehensive genome-resolved metagenomics of nearly 1600 species originating from multiple anaerobic digesters.</title>
        <authorList>
            <person name="Campanaro S."/>
            <person name="Treu L."/>
            <person name="Rodriguez-R L.M."/>
            <person name="Kovalovszki A."/>
            <person name="Ziels R.M."/>
            <person name="Maus I."/>
            <person name="Zhu X."/>
            <person name="Kougias P.G."/>
            <person name="Basile A."/>
            <person name="Luo G."/>
            <person name="Schluter A."/>
            <person name="Konstantinidis K.T."/>
            <person name="Angelidaki I."/>
        </authorList>
    </citation>
    <scope>NUCLEOTIDE SEQUENCE [LARGE SCALE GENOMIC DNA]</scope>
    <source>
        <strain evidence="1">AS27yjCOA_165</strain>
    </source>
</reference>
<dbReference type="EMBL" id="JAAZNL010000016">
    <property type="protein sequence ID" value="NMB69866.1"/>
    <property type="molecule type" value="Genomic_DNA"/>
</dbReference>
<dbReference type="AlphaFoldDB" id="A0A7X9DJY9"/>
<evidence type="ECO:0000313" key="1">
    <source>
        <dbReference type="EMBL" id="NMB69866.1"/>
    </source>
</evidence>
<sequence length="99" mass="10991">MTEQLITQETVKKIAKLCKLDVSGVEEKLAEMFNDTLKSIEVLNELDLASLPPTYQVTGLTNVFQKESEPSGTLSQEKALSNAKVKLNDLFVTDAVFDR</sequence>
<dbReference type="Proteomes" id="UP000526033">
    <property type="component" value="Unassembled WGS sequence"/>
</dbReference>
<organism evidence="1 2">
    <name type="scientific">candidate division WWE3 bacterium</name>
    <dbReference type="NCBI Taxonomy" id="2053526"/>
    <lineage>
        <taxon>Bacteria</taxon>
        <taxon>Katanobacteria</taxon>
    </lineage>
</organism>